<proteinExistence type="predicted"/>
<evidence type="ECO:0000313" key="3">
    <source>
        <dbReference type="Proteomes" id="UP000223158"/>
    </source>
</evidence>
<evidence type="ECO:0000256" key="1">
    <source>
        <dbReference type="SAM" id="MobiDB-lite"/>
    </source>
</evidence>
<evidence type="ECO:0000313" key="2">
    <source>
        <dbReference type="EMBL" id="ALY06837.1"/>
    </source>
</evidence>
<sequence>MVKTILIRPATPQTFQETLDNINRLERDLIQQHNDTFNNLEETNYFDLIETLTVEEDGSQVSGDDDDTIEPLGYWMEDHKAELDSRDH</sequence>
<feature type="compositionally biased region" description="Acidic residues" evidence="1">
    <location>
        <begin position="56"/>
        <end position="69"/>
    </location>
</feature>
<reference evidence="2 3" key="1">
    <citation type="submission" date="2015-11" db="EMBL/GenBank/DDBJ databases">
        <title>Lactobacillus brevis bacteriophage SA-C12: a mosaic Myoviridae member.</title>
        <authorList>
            <person name="Mahony J."/>
        </authorList>
    </citation>
    <scope>NUCLEOTIDE SEQUENCE [LARGE SCALE GENOMIC DNA]</scope>
</reference>
<protein>
    <submittedName>
        <fullName evidence="2">Metallo-peptidase family M12B protein</fullName>
    </submittedName>
</protein>
<name>A0A1I9KK66_9CAUD</name>
<keyword evidence="3" id="KW-1185">Reference proteome</keyword>
<feature type="region of interest" description="Disordered" evidence="1">
    <location>
        <begin position="56"/>
        <end position="75"/>
    </location>
</feature>
<dbReference type="EMBL" id="KU052488">
    <property type="protein sequence ID" value="ALY06837.1"/>
    <property type="molecule type" value="Genomic_DNA"/>
</dbReference>
<dbReference type="Proteomes" id="UP000223158">
    <property type="component" value="Segment"/>
</dbReference>
<organism evidence="2 3">
    <name type="scientific">Lactobacillus phage SA-C12</name>
    <dbReference type="NCBI Taxonomy" id="1755697"/>
    <lineage>
        <taxon>Viruses</taxon>
        <taxon>Duplodnaviria</taxon>
        <taxon>Heunggongvirae</taxon>
        <taxon>Uroviricota</taxon>
        <taxon>Caudoviricetes</taxon>
        <taxon>Tybeckvirinae</taxon>
        <taxon>Lenusvirus</taxon>
        <taxon>Lenusvirus SAC12</taxon>
    </lineage>
</organism>
<gene>
    <name evidence="2" type="ORF">SAC12_015</name>
</gene>
<accession>A0A1I9KK66</accession>